<feature type="compositionally biased region" description="Basic and acidic residues" evidence="1">
    <location>
        <begin position="72"/>
        <end position="84"/>
    </location>
</feature>
<accession>A0A9J5Z0V2</accession>
<dbReference type="AlphaFoldDB" id="A0A9J5Z0V2"/>
<protein>
    <submittedName>
        <fullName evidence="2">Uncharacterized protein</fullName>
    </submittedName>
</protein>
<name>A0A9J5Z0V2_SOLCO</name>
<comment type="caution">
    <text evidence="2">The sequence shown here is derived from an EMBL/GenBank/DDBJ whole genome shotgun (WGS) entry which is preliminary data.</text>
</comment>
<organism evidence="2 3">
    <name type="scientific">Solanum commersonii</name>
    <name type="common">Commerson's wild potato</name>
    <name type="synonym">Commerson's nightshade</name>
    <dbReference type="NCBI Taxonomy" id="4109"/>
    <lineage>
        <taxon>Eukaryota</taxon>
        <taxon>Viridiplantae</taxon>
        <taxon>Streptophyta</taxon>
        <taxon>Embryophyta</taxon>
        <taxon>Tracheophyta</taxon>
        <taxon>Spermatophyta</taxon>
        <taxon>Magnoliopsida</taxon>
        <taxon>eudicotyledons</taxon>
        <taxon>Gunneridae</taxon>
        <taxon>Pentapetalae</taxon>
        <taxon>asterids</taxon>
        <taxon>lamiids</taxon>
        <taxon>Solanales</taxon>
        <taxon>Solanaceae</taxon>
        <taxon>Solanoideae</taxon>
        <taxon>Solaneae</taxon>
        <taxon>Solanum</taxon>
    </lineage>
</organism>
<sequence>MAKPNIGLFSEEIDAGSMRVSSVMSERLFEGDLPKGKGPESCILTAGVELVAVQILVSLRGDVQPTFLEHELESPDQVPHRNEPIFDQTPKSFNVGSDKEEEEIPLKWKSRGRRGGKNLKKMLLRKERHRKGKGKLVPFHPKGDKRKYVTRSETQKANKAQIERTRKRRREGLEPEQPSSIPLPIESSETEFEDVAKYVAKRRREAEVEMVKSQVNQKGGNKSPAKRVKRGAGRENGAIKGLEWKSFDPNILTKFGMVNLVDHVTIQGWNHRFETPVQYLHEPKVREFFYKIELLDGGEIKTIVRNVEICLDEEILGIILGMPVIGTRTIEGCKPTGDFSKCATKRGDVKLAGIPNKFLKGSIS</sequence>
<feature type="compositionally biased region" description="Basic and acidic residues" evidence="1">
    <location>
        <begin position="153"/>
        <end position="164"/>
    </location>
</feature>
<feature type="compositionally biased region" description="Low complexity" evidence="1">
    <location>
        <begin position="175"/>
        <end position="186"/>
    </location>
</feature>
<dbReference type="Proteomes" id="UP000824120">
    <property type="component" value="Chromosome 5"/>
</dbReference>
<reference evidence="2 3" key="1">
    <citation type="submission" date="2020-09" db="EMBL/GenBank/DDBJ databases">
        <title>De no assembly of potato wild relative species, Solanum commersonii.</title>
        <authorList>
            <person name="Cho K."/>
        </authorList>
    </citation>
    <scope>NUCLEOTIDE SEQUENCE [LARGE SCALE GENOMIC DNA]</scope>
    <source>
        <strain evidence="2">LZ3.2</strain>
        <tissue evidence="2">Leaf</tissue>
    </source>
</reference>
<dbReference type="EMBL" id="JACXVP010000005">
    <property type="protein sequence ID" value="KAG5604726.1"/>
    <property type="molecule type" value="Genomic_DNA"/>
</dbReference>
<evidence type="ECO:0000313" key="2">
    <source>
        <dbReference type="EMBL" id="KAG5604726.1"/>
    </source>
</evidence>
<feature type="region of interest" description="Disordered" evidence="1">
    <location>
        <begin position="211"/>
        <end position="232"/>
    </location>
</feature>
<gene>
    <name evidence="2" type="ORF">H5410_026218</name>
</gene>
<proteinExistence type="predicted"/>
<evidence type="ECO:0000256" key="1">
    <source>
        <dbReference type="SAM" id="MobiDB-lite"/>
    </source>
</evidence>
<evidence type="ECO:0000313" key="3">
    <source>
        <dbReference type="Proteomes" id="UP000824120"/>
    </source>
</evidence>
<keyword evidence="3" id="KW-1185">Reference proteome</keyword>
<feature type="region of interest" description="Disordered" evidence="1">
    <location>
        <begin position="134"/>
        <end position="186"/>
    </location>
</feature>
<feature type="region of interest" description="Disordered" evidence="1">
    <location>
        <begin position="72"/>
        <end position="100"/>
    </location>
</feature>